<dbReference type="Proteomes" id="UP000618591">
    <property type="component" value="Unassembled WGS sequence"/>
</dbReference>
<dbReference type="EMBL" id="BMDW01000021">
    <property type="protein sequence ID" value="GGA57284.1"/>
    <property type="molecule type" value="Genomic_DNA"/>
</dbReference>
<organism evidence="2 3">
    <name type="scientific">Sphingomonas psychrolutea</name>
    <dbReference type="NCBI Taxonomy" id="1259676"/>
    <lineage>
        <taxon>Bacteria</taxon>
        <taxon>Pseudomonadati</taxon>
        <taxon>Pseudomonadota</taxon>
        <taxon>Alphaproteobacteria</taxon>
        <taxon>Sphingomonadales</taxon>
        <taxon>Sphingomonadaceae</taxon>
        <taxon>Sphingomonas</taxon>
    </lineage>
</organism>
<dbReference type="Pfam" id="PF04977">
    <property type="entry name" value="DivIC"/>
    <property type="match status" value="1"/>
</dbReference>
<evidence type="ECO:0000256" key="1">
    <source>
        <dbReference type="SAM" id="Phobius"/>
    </source>
</evidence>
<evidence type="ECO:0000313" key="2">
    <source>
        <dbReference type="EMBL" id="GGA57284.1"/>
    </source>
</evidence>
<keyword evidence="1" id="KW-0812">Transmembrane</keyword>
<reference evidence="3" key="1">
    <citation type="journal article" date="2019" name="Int. J. Syst. Evol. Microbiol.">
        <title>The Global Catalogue of Microorganisms (GCM) 10K type strain sequencing project: providing services to taxonomists for standard genome sequencing and annotation.</title>
        <authorList>
            <consortium name="The Broad Institute Genomics Platform"/>
            <consortium name="The Broad Institute Genome Sequencing Center for Infectious Disease"/>
            <person name="Wu L."/>
            <person name="Ma J."/>
        </authorList>
    </citation>
    <scope>NUCLEOTIDE SEQUENCE [LARGE SCALE GENOMIC DNA]</scope>
    <source>
        <strain evidence="3">CGMCC 1.10106</strain>
    </source>
</reference>
<feature type="transmembrane region" description="Helical" evidence="1">
    <location>
        <begin position="12"/>
        <end position="34"/>
    </location>
</feature>
<dbReference type="RefSeq" id="WP_229733215.1">
    <property type="nucleotide sequence ID" value="NZ_BMDW01000021.1"/>
</dbReference>
<evidence type="ECO:0008006" key="4">
    <source>
        <dbReference type="Google" id="ProtNLM"/>
    </source>
</evidence>
<keyword evidence="1" id="KW-1133">Transmembrane helix</keyword>
<name>A0ABQ1H3B4_9SPHN</name>
<evidence type="ECO:0000313" key="3">
    <source>
        <dbReference type="Proteomes" id="UP000618591"/>
    </source>
</evidence>
<proteinExistence type="predicted"/>
<keyword evidence="3" id="KW-1185">Reference proteome</keyword>
<comment type="caution">
    <text evidence="2">The sequence shown here is derived from an EMBL/GenBank/DDBJ whole genome shotgun (WGS) entry which is preliminary data.</text>
</comment>
<dbReference type="InterPro" id="IPR007060">
    <property type="entry name" value="FtsL/DivIC"/>
</dbReference>
<keyword evidence="1" id="KW-0472">Membrane</keyword>
<protein>
    <recommendedName>
        <fullName evidence="4">Septum formation initiator family protein</fullName>
    </recommendedName>
</protein>
<gene>
    <name evidence="2" type="ORF">GCM10011395_29670</name>
</gene>
<accession>A0ABQ1H3B4</accession>
<sequence length="105" mass="11636">MAKKRSTLRTILRRAIAPAALLIVGVFFGGYAIFGPNGALAYGDIERQLTVKQRELAMLDKNRADLKNRVALLDPRHADPDMVEELALKNLGVVHKDDMIVPLTK</sequence>